<feature type="coiled-coil region" evidence="1">
    <location>
        <begin position="197"/>
        <end position="238"/>
    </location>
</feature>
<dbReference type="Proteomes" id="UP000009168">
    <property type="component" value="Unassembled WGS sequence"/>
</dbReference>
<feature type="region of interest" description="Disordered" evidence="2">
    <location>
        <begin position="101"/>
        <end position="131"/>
    </location>
</feature>
<dbReference type="PANTHER" id="PTHR38758">
    <property type="entry name" value="PUTATIVE-RELATED"/>
    <property type="match status" value="1"/>
</dbReference>
<feature type="compositionally biased region" description="Polar residues" evidence="2">
    <location>
        <begin position="605"/>
        <end position="618"/>
    </location>
</feature>
<feature type="compositionally biased region" description="Basic and acidic residues" evidence="2">
    <location>
        <begin position="388"/>
        <end position="409"/>
    </location>
</feature>
<evidence type="ECO:0000313" key="4">
    <source>
        <dbReference type="EMBL" id="EAR84443.4"/>
    </source>
</evidence>
<dbReference type="PANTHER" id="PTHR38758:SF1">
    <property type="entry name" value="PROTEIN, PUTATIVE-RELATED"/>
    <property type="match status" value="1"/>
</dbReference>
<dbReference type="KEGG" id="tet:TTHERM_00691410"/>
<feature type="region of interest" description="Disordered" evidence="2">
    <location>
        <begin position="634"/>
        <end position="728"/>
    </location>
</feature>
<evidence type="ECO:0000256" key="3">
    <source>
        <dbReference type="SAM" id="SignalP"/>
    </source>
</evidence>
<evidence type="ECO:0000313" key="5">
    <source>
        <dbReference type="Proteomes" id="UP000009168"/>
    </source>
</evidence>
<reference evidence="5" key="1">
    <citation type="journal article" date="2006" name="PLoS Biol.">
        <title>Macronuclear genome sequence of the ciliate Tetrahymena thermophila, a model eukaryote.</title>
        <authorList>
            <person name="Eisen J.A."/>
            <person name="Coyne R.S."/>
            <person name="Wu M."/>
            <person name="Wu D."/>
            <person name="Thiagarajan M."/>
            <person name="Wortman J.R."/>
            <person name="Badger J.H."/>
            <person name="Ren Q."/>
            <person name="Amedeo P."/>
            <person name="Jones K.M."/>
            <person name="Tallon L.J."/>
            <person name="Delcher A.L."/>
            <person name="Salzberg S.L."/>
            <person name="Silva J.C."/>
            <person name="Haas B.J."/>
            <person name="Majoros W.H."/>
            <person name="Farzad M."/>
            <person name="Carlton J.M."/>
            <person name="Smith R.K. Jr."/>
            <person name="Garg J."/>
            <person name="Pearlman R.E."/>
            <person name="Karrer K.M."/>
            <person name="Sun L."/>
            <person name="Manning G."/>
            <person name="Elde N.C."/>
            <person name="Turkewitz A.P."/>
            <person name="Asai D.J."/>
            <person name="Wilkes D.E."/>
            <person name="Wang Y."/>
            <person name="Cai H."/>
            <person name="Collins K."/>
            <person name="Stewart B.A."/>
            <person name="Lee S.R."/>
            <person name="Wilamowska K."/>
            <person name="Weinberg Z."/>
            <person name="Ruzzo W.L."/>
            <person name="Wloga D."/>
            <person name="Gaertig J."/>
            <person name="Frankel J."/>
            <person name="Tsao C.-C."/>
            <person name="Gorovsky M.A."/>
            <person name="Keeling P.J."/>
            <person name="Waller R.F."/>
            <person name="Patron N.J."/>
            <person name="Cherry J.M."/>
            <person name="Stover N.A."/>
            <person name="Krieger C.J."/>
            <person name="del Toro C."/>
            <person name="Ryder H.F."/>
            <person name="Williamson S.C."/>
            <person name="Barbeau R.A."/>
            <person name="Hamilton E.P."/>
            <person name="Orias E."/>
        </authorList>
    </citation>
    <scope>NUCLEOTIDE SEQUENCE [LARGE SCALE GENOMIC DNA]</scope>
    <source>
        <strain evidence="5">SB210</strain>
    </source>
</reference>
<dbReference type="InParanoid" id="I7MCN7"/>
<feature type="compositionally biased region" description="Basic and acidic residues" evidence="2">
    <location>
        <begin position="416"/>
        <end position="479"/>
    </location>
</feature>
<gene>
    <name evidence="4" type="ORF">TTHERM_00691410</name>
</gene>
<accession>I7MCN7</accession>
<feature type="region of interest" description="Disordered" evidence="2">
    <location>
        <begin position="333"/>
        <end position="356"/>
    </location>
</feature>
<evidence type="ECO:0000256" key="1">
    <source>
        <dbReference type="SAM" id="Coils"/>
    </source>
</evidence>
<feature type="compositionally biased region" description="Polar residues" evidence="2">
    <location>
        <begin position="644"/>
        <end position="657"/>
    </location>
</feature>
<dbReference type="eggNOG" id="ENOG502R2XV">
    <property type="taxonomic scope" value="Eukaryota"/>
</dbReference>
<feature type="region of interest" description="Disordered" evidence="2">
    <location>
        <begin position="818"/>
        <end position="844"/>
    </location>
</feature>
<feature type="compositionally biased region" description="Low complexity" evidence="2">
    <location>
        <begin position="658"/>
        <end position="670"/>
    </location>
</feature>
<keyword evidence="3" id="KW-0732">Signal</keyword>
<keyword evidence="1" id="KW-0175">Coiled coil</keyword>
<name>I7MCN7_TETTS</name>
<feature type="region of interest" description="Disordered" evidence="2">
    <location>
        <begin position="605"/>
        <end position="624"/>
    </location>
</feature>
<evidence type="ECO:0000256" key="2">
    <source>
        <dbReference type="SAM" id="MobiDB-lite"/>
    </source>
</evidence>
<feature type="region of interest" description="Disordered" evidence="2">
    <location>
        <begin position="505"/>
        <end position="582"/>
    </location>
</feature>
<dbReference type="RefSeq" id="XP_001032106.4">
    <property type="nucleotide sequence ID" value="XM_001032106.4"/>
</dbReference>
<feature type="compositionally biased region" description="Polar residues" evidence="2">
    <location>
        <begin position="714"/>
        <end position="728"/>
    </location>
</feature>
<keyword evidence="4" id="KW-0812">Transmembrane</keyword>
<organism evidence="4 5">
    <name type="scientific">Tetrahymena thermophila (strain SB210)</name>
    <dbReference type="NCBI Taxonomy" id="312017"/>
    <lineage>
        <taxon>Eukaryota</taxon>
        <taxon>Sar</taxon>
        <taxon>Alveolata</taxon>
        <taxon>Ciliophora</taxon>
        <taxon>Intramacronucleata</taxon>
        <taxon>Oligohymenophorea</taxon>
        <taxon>Hymenostomatida</taxon>
        <taxon>Tetrahymenina</taxon>
        <taxon>Tetrahymenidae</taxon>
        <taxon>Tetrahymena</taxon>
    </lineage>
</organism>
<feature type="compositionally biased region" description="Polar residues" evidence="2">
    <location>
        <begin position="101"/>
        <end position="115"/>
    </location>
</feature>
<feature type="compositionally biased region" description="Polar residues" evidence="2">
    <location>
        <begin position="693"/>
        <end position="705"/>
    </location>
</feature>
<dbReference type="GeneID" id="7833860"/>
<feature type="compositionally biased region" description="Basic and acidic residues" evidence="2">
    <location>
        <begin position="505"/>
        <end position="525"/>
    </location>
</feature>
<dbReference type="STRING" id="312017.I7MCN7"/>
<proteinExistence type="predicted"/>
<feature type="compositionally biased region" description="Polar residues" evidence="2">
    <location>
        <begin position="527"/>
        <end position="544"/>
    </location>
</feature>
<sequence length="2108" mass="244991">MYKPRKGHQQFFWLSAFLVNILLISLLVGQANAKGLQDLIVSSQKFKDQATIDNRIEDQVYQRDPSLNLQNQNKINLIQTKSNPFSSRILSEQIVSDNKIQKDQYQQEELSNKNQYSDEQKTSPDGDQSADNINLLQKESTPLSRLRMSMQKQNQQNDVLLQTGEKLQIDIPDVIPLTETAFTFQDNKIIQPDQQLLKTIQQNLQQQESSSQKIENQYQSLSDEFEKLKQEEEQKKKKDDYLQQLHQSLNLDKTGNSFYSIDDDVKKVIKPQLLNDVVSQNKQHGTDNTLMRLQEEQRKREYEAFLKNQKSMEEEKIRADKIKEKLMLEAQKEKEQIQARRKQIEEEQQRKREEERRIQLEEEAQRLAEQQEQERLRVEAERQAEIAKQEEAERVRQHIAELEAQHAAELEEEERQEAQRLAEEQRIKQEEEQRAYQEQEQQRIEAERQQELKVQEQMRQEEEERRKKEEELRKQEQEAIRQQQIEEAEYKRQQEIYEKEQQRLEEEKKRLDEEQKRLEQEEQQKDNQLFMTVKNSAQKEQQVADSIDQIYYIDPNMYDEDSEEQEQNLETQFENDEGDNYSSQNIITQDAQQTSFTANQNKQTLDTVNQNTDSSNEQSLKDIEDRKRQQLREQKELAKRAKESQTTFTSTANENTGSQSNQAQQNKSNNDTIPQESTQQQVIKVQDQSQISNNDGNGASNTETFEVQKKVESSNDASQVQNTQEDQNQTIDNSLYDSDEYITQVDEFGKEYKFKRAKERIPLVLPGGETSDNSVNYSLAGMKLQTKIVQESGHHLDKNSIKEQREKAEKFQFIASKTRSSQVTPKGDKIENKDNGSSNKQFTNTPIDSSTLATNVAILCNDKNKLASKSVQHVCELCEVGEVFQLTDENWFKVGLAHNHKKEYQDLLNSVNDVFGKLNLIAGFSNHGDICFASDQIFNPVNIDLTLKTFTYNSLSQYQLKNNPIFNFQQQYQVDEFSFRTSFNKEKRNGQEVLIPEYNNFQMIINGQFFRKIDSSTNLNILNIVFLQSKLTTFYFGQISINSYSSQIHFQHDIDDREHDTISILTELPADSITFQRQAFKMFSQDNLQKIVQGMQLDRGVQNIENVKISQMLVTLNLKANSYQIIMNYDEIVDFSLSLNLDLKGCFGWIMIQKDSANNQFYLESNSLICQVEQFPAYCRLNIKKTNTNTLYFLRFADDEYPLKQVDQEIFYKINDSSLNANKFEESLQGLIDFNRTYLHQLNIQLFFEPKIVYEAQAKVGGKDFKTIGEFKAKLTRINGRINTFASFTFGAENVNSLFKIEKSDLVSTVPKSLYVFYSEQDINVKDLPYLSKGAFGPLDQQQWSQGPYIQYVFDLEDNCNIGKFLNYHKTEVKNLHLKGYFKDQFIQISGPIETKVTVAAPIVLENIYLNVVINLNGQEIYQGDNLSKVENLSNIQFGRLYLSAEFKLNVQENVQIQFQSILNYLNDGQGYLLAESPQPWDKALDQENLLLSEIMFKGNLNEDLFRIQSFTLNSLSMFGDNCFVELATDPVPRFDSNKCFFGNSQIKVNFKDYSQNLFVSYINQINPQNVLQVLMGYNQIQFATTVSKAISSMEFPKGLAVTYTKQSIKDNNGLIHIPKGFTLTGHAQLLGLKGHVVLNVNQDKYMLGIFKYDELTLAGGNIVIVETEGTQQNNIILRLQKDSPNLTEIDQVFFNPRAFIFNLQRNIQISVTKDSGYVIEALDKFFGCENDIAVRLTAPFNLDIQQSLFKLVAMFTPQHLKRINQMLMSLTKEWMNKTQQLFIDLAQRVSEVQKDLINLNRMLCDKETCPYHQQCIGNPRSECVKYHQKQVCVTESVICLEEKIVCSLEQQICSETAITCTQFSATDPTICENYQESCVQQITKCNQYTSICVSEEIKVCTKNQYVDDAERCIERQMVCDVEQVKDTNCQEECERKKEEFELKSVIFEKFTNALNNFQRRNSKFSEMVNYSLDNEDSFVSIIEGKFEQELTQFVSEQSLSVNFNVKSFTIVEKVGQDIQTYVIDRYDFTNEELMIRNLFKQMQLYWASKHSIDDILIAPDSNIQLHNILNKINKLAQSDAESEEMIELLQLGANKKNNFSKAEKKNN</sequence>
<keyword evidence="4" id="KW-0472">Membrane</keyword>
<keyword evidence="5" id="KW-1185">Reference proteome</keyword>
<feature type="region of interest" description="Disordered" evidence="2">
    <location>
        <begin position="388"/>
        <end position="480"/>
    </location>
</feature>
<dbReference type="OrthoDB" id="10690033at2759"/>
<feature type="chain" id="PRO_5003712401" evidence="3">
    <location>
        <begin position="34"/>
        <end position="2108"/>
    </location>
</feature>
<protein>
    <submittedName>
        <fullName evidence="4">Transmembrane protein, putative</fullName>
    </submittedName>
</protein>
<feature type="compositionally biased region" description="Acidic residues" evidence="2">
    <location>
        <begin position="557"/>
        <end position="579"/>
    </location>
</feature>
<feature type="signal peptide" evidence="3">
    <location>
        <begin position="1"/>
        <end position="33"/>
    </location>
</feature>
<feature type="compositionally biased region" description="Polar residues" evidence="2">
    <location>
        <begin position="835"/>
        <end position="844"/>
    </location>
</feature>
<feature type="compositionally biased region" description="Basic and acidic residues" evidence="2">
    <location>
        <begin position="634"/>
        <end position="643"/>
    </location>
</feature>
<feature type="compositionally biased region" description="Low complexity" evidence="2">
    <location>
        <begin position="679"/>
        <end position="692"/>
    </location>
</feature>
<dbReference type="EMBL" id="GG662490">
    <property type="protein sequence ID" value="EAR84443.4"/>
    <property type="molecule type" value="Genomic_DNA"/>
</dbReference>